<evidence type="ECO:0000256" key="1">
    <source>
        <dbReference type="ARBA" id="ARBA00010609"/>
    </source>
</evidence>
<dbReference type="InterPro" id="IPR011706">
    <property type="entry name" value="Cu-oxidase_C"/>
</dbReference>
<dbReference type="Pfam" id="PF07732">
    <property type="entry name" value="Cu-oxidase_3"/>
    <property type="match status" value="1"/>
</dbReference>
<dbReference type="STRING" id="1220162.K1WM61"/>
<name>K1WM61_TRIAC</name>
<comment type="similarity">
    <text evidence="1">Belongs to the multicopper oxidase family.</text>
</comment>
<evidence type="ECO:0000313" key="11">
    <source>
        <dbReference type="EMBL" id="EKD02209.1"/>
    </source>
</evidence>
<evidence type="ECO:0000256" key="2">
    <source>
        <dbReference type="ARBA" id="ARBA00022723"/>
    </source>
</evidence>
<keyword evidence="4" id="KW-0186">Copper</keyword>
<keyword evidence="2" id="KW-0479">Metal-binding</keyword>
<evidence type="ECO:0000256" key="7">
    <source>
        <dbReference type="SAM" id="MobiDB-lite"/>
    </source>
</evidence>
<dbReference type="InParanoid" id="K1WM61"/>
<keyword evidence="12" id="KW-1185">Reference proteome</keyword>
<gene>
    <name evidence="11" type="ORF">A1Q2_03571</name>
</gene>
<dbReference type="InterPro" id="IPR001117">
    <property type="entry name" value="Cu-oxidase_2nd"/>
</dbReference>
<keyword evidence="5" id="KW-1015">Disulfide bond</keyword>
<sequence length="805" mass="84428">MVTAAPNRLDKRQDNNSQAQSASSSLAVGSVANGPASSAAVSADSTGAVPSSSSAAASPPGASSGSATALGGSGDPLPSASLQSSAVQGAPAPSASSQAASADGDVAPPSSSVVASGAAPSPTSAPAVGGTNNGTGLSGLAAVGGQLQPGAVFTTTRLIDADPFPLTQTLVQTFTVPTDAAGAQATVAASGGLGDLSGLLGLGGANNAGFNKAVISASGSAVEIITAIPQPPLPSKSNSADQSVFTPAADWDITAPPQTREYTWDIEYTAGAPDGFHRRMSTVNGIYPGPLIEANKGDTIVVHVNNKLDRSQSIHWHGLRQLKTPFMDGVPGTTQCPIRAGESFTYRFNVDDETGTYWWHSHSGNTQADGLHGGLIVHSPDQPYQRGRDYDEERIVYITDWMRDQADDIVLGIITEQGFRGRPVVPPPDAALVNGVGQSVCADADPTVQCDQTQPATLQVSQNRTRLRLISTASHAMYRISIDQHNLTVIEVDDTPIEPFTATEIPMHPGQRYSVIIDGSSNAPGDQIFLRSRLATNCLGSDAQQQEQKLVLQFPGSNLNEPVDQPWPNLAGADTPCRDLGVAEGAKLLPRNITQVPQSSFKTASFWTEAGTFTNWLGFEVVGFNVSGVPYLNYANKPALGEVALNRELNTSAAGIVEFNGDLDGAVDLFINSRDAAPLAHPFHIHSRPFFILDRGEGIMDVNQLDTSRFDLVNPLRRDVITLTGQEWVVLRLPADTPGVWPMHCHIGWHLAAGKQGLINMQPNALRARIAAGEYGPSAVGEAFTAEWNGLCAGVDREVIEAGRR</sequence>
<dbReference type="InterPro" id="IPR033138">
    <property type="entry name" value="Cu_oxidase_CS"/>
</dbReference>
<dbReference type="CDD" id="cd13857">
    <property type="entry name" value="CuRO_1_Diphenol_Ox"/>
    <property type="match status" value="1"/>
</dbReference>
<dbReference type="eggNOG" id="KOG1263">
    <property type="taxonomic scope" value="Eukaryota"/>
</dbReference>
<feature type="domain" description="Plastocyanin-like" evidence="9">
    <location>
        <begin position="664"/>
        <end position="754"/>
    </location>
</feature>
<organism evidence="11 12">
    <name type="scientific">Trichosporon asahii var. asahii (strain CBS 8904)</name>
    <name type="common">Yeast</name>
    <dbReference type="NCBI Taxonomy" id="1220162"/>
    <lineage>
        <taxon>Eukaryota</taxon>
        <taxon>Fungi</taxon>
        <taxon>Dikarya</taxon>
        <taxon>Basidiomycota</taxon>
        <taxon>Agaricomycotina</taxon>
        <taxon>Tremellomycetes</taxon>
        <taxon>Trichosporonales</taxon>
        <taxon>Trichosporonaceae</taxon>
        <taxon>Trichosporon</taxon>
    </lineage>
</organism>
<feature type="compositionally biased region" description="Low complexity" evidence="7">
    <location>
        <begin position="84"/>
        <end position="130"/>
    </location>
</feature>
<dbReference type="OrthoDB" id="2121828at2759"/>
<keyword evidence="6" id="KW-0325">Glycoprotein</keyword>
<feature type="domain" description="Plastocyanin-like" evidence="10">
    <location>
        <begin position="267"/>
        <end position="381"/>
    </location>
</feature>
<dbReference type="Pfam" id="PF00394">
    <property type="entry name" value="Cu-oxidase"/>
    <property type="match status" value="1"/>
</dbReference>
<dbReference type="PANTHER" id="PTHR11709:SF414">
    <property type="entry name" value="ADR239WP"/>
    <property type="match status" value="1"/>
</dbReference>
<dbReference type="InterPro" id="IPR011707">
    <property type="entry name" value="Cu-oxidase-like_N"/>
</dbReference>
<keyword evidence="3" id="KW-0560">Oxidoreductase</keyword>
<evidence type="ECO:0000259" key="10">
    <source>
        <dbReference type="Pfam" id="PF07732"/>
    </source>
</evidence>
<protein>
    <submittedName>
        <fullName evidence="11">Diphenol oxidase</fullName>
    </submittedName>
</protein>
<feature type="compositionally biased region" description="Low complexity" evidence="7">
    <location>
        <begin position="16"/>
        <end position="34"/>
    </location>
</feature>
<evidence type="ECO:0000256" key="5">
    <source>
        <dbReference type="ARBA" id="ARBA00023157"/>
    </source>
</evidence>
<comment type="caution">
    <text evidence="11">The sequence shown here is derived from an EMBL/GenBank/DDBJ whole genome shotgun (WGS) entry which is preliminary data.</text>
</comment>
<dbReference type="HOGENOM" id="CLU_349906_0_0_1"/>
<dbReference type="GO" id="GO:0005507">
    <property type="term" value="F:copper ion binding"/>
    <property type="evidence" value="ECO:0007669"/>
    <property type="project" value="InterPro"/>
</dbReference>
<dbReference type="PANTHER" id="PTHR11709">
    <property type="entry name" value="MULTI-COPPER OXIDASE"/>
    <property type="match status" value="1"/>
</dbReference>
<dbReference type="Gene3D" id="2.60.40.420">
    <property type="entry name" value="Cupredoxins - blue copper proteins"/>
    <property type="match status" value="3"/>
</dbReference>
<dbReference type="OMA" id="QIRNTNV"/>
<evidence type="ECO:0000259" key="8">
    <source>
        <dbReference type="Pfam" id="PF00394"/>
    </source>
</evidence>
<dbReference type="InterPro" id="IPR045087">
    <property type="entry name" value="Cu-oxidase_fam"/>
</dbReference>
<reference evidence="11 12" key="1">
    <citation type="journal article" date="2012" name="Eukaryot. Cell">
        <title>Genome sequence of the Trichosporon asahii environmental strain CBS 8904.</title>
        <authorList>
            <person name="Yang R.Y."/>
            <person name="Li H.T."/>
            <person name="Zhu H."/>
            <person name="Zhou G.P."/>
            <person name="Wang M."/>
            <person name="Wang L."/>
        </authorList>
    </citation>
    <scope>NUCLEOTIDE SEQUENCE [LARGE SCALE GENOMIC DNA]</scope>
    <source>
        <strain evidence="11 12">CBS 8904</strain>
    </source>
</reference>
<accession>K1WM61</accession>
<dbReference type="Proteomes" id="UP000006757">
    <property type="component" value="Unassembled WGS sequence"/>
</dbReference>
<dbReference type="EMBL" id="AMBO01000296">
    <property type="protein sequence ID" value="EKD02209.1"/>
    <property type="molecule type" value="Genomic_DNA"/>
</dbReference>
<dbReference type="CDD" id="cd13883">
    <property type="entry name" value="CuRO_2_Diphenol_Ox"/>
    <property type="match status" value="1"/>
</dbReference>
<dbReference type="InterPro" id="IPR008972">
    <property type="entry name" value="Cupredoxin"/>
</dbReference>
<feature type="compositionally biased region" description="Low complexity" evidence="7">
    <location>
        <begin position="42"/>
        <end position="70"/>
    </location>
</feature>
<evidence type="ECO:0000256" key="3">
    <source>
        <dbReference type="ARBA" id="ARBA00023002"/>
    </source>
</evidence>
<dbReference type="PROSITE" id="PS00079">
    <property type="entry name" value="MULTICOPPER_OXIDASE1"/>
    <property type="match status" value="1"/>
</dbReference>
<dbReference type="SUPFAM" id="SSF49503">
    <property type="entry name" value="Cupredoxins"/>
    <property type="match status" value="3"/>
</dbReference>
<proteinExistence type="inferred from homology"/>
<feature type="region of interest" description="Disordered" evidence="7">
    <location>
        <begin position="1"/>
        <end position="131"/>
    </location>
</feature>
<evidence type="ECO:0000256" key="6">
    <source>
        <dbReference type="ARBA" id="ARBA00023180"/>
    </source>
</evidence>
<evidence type="ECO:0000256" key="4">
    <source>
        <dbReference type="ARBA" id="ARBA00023008"/>
    </source>
</evidence>
<dbReference type="AlphaFoldDB" id="K1WM61"/>
<dbReference type="Pfam" id="PF07731">
    <property type="entry name" value="Cu-oxidase_2"/>
    <property type="match status" value="1"/>
</dbReference>
<evidence type="ECO:0000259" key="9">
    <source>
        <dbReference type="Pfam" id="PF07731"/>
    </source>
</evidence>
<evidence type="ECO:0000313" key="12">
    <source>
        <dbReference type="Proteomes" id="UP000006757"/>
    </source>
</evidence>
<dbReference type="GO" id="GO:0016491">
    <property type="term" value="F:oxidoreductase activity"/>
    <property type="evidence" value="ECO:0007669"/>
    <property type="project" value="UniProtKB-KW"/>
</dbReference>
<feature type="domain" description="Plastocyanin-like" evidence="8">
    <location>
        <begin position="393"/>
        <end position="524"/>
    </location>
</feature>